<dbReference type="KEGG" id="cfj:CFIO01_02290"/>
<comment type="caution">
    <text evidence="1">The sequence shown here is derived from an EMBL/GenBank/DDBJ whole genome shotgun (WGS) entry which is preliminary data.</text>
</comment>
<protein>
    <submittedName>
        <fullName evidence="1">Uncharacterized protein</fullName>
    </submittedName>
</protein>
<dbReference type="Proteomes" id="UP000020467">
    <property type="component" value="Unassembled WGS sequence"/>
</dbReference>
<sequence length="135" mass="15722">MRLDPNCEARTALHYMWNPQQYLSNAQNELVSIHHERCRINEEHRDIFRLPIVLPAHGVSGEWRSRYYRALGLVTRMQHLDQRERVLREGCQKAHQALLIQLARFGGIKEISAIATESHMGPQGQPRKRCRTSDA</sequence>
<dbReference type="AlphaFoldDB" id="A0A010S000"/>
<accession>A0A010S000</accession>
<reference evidence="1 2" key="1">
    <citation type="submission" date="2014-02" db="EMBL/GenBank/DDBJ databases">
        <title>The genome sequence of Colletotrichum fioriniae PJ7.</title>
        <authorList>
            <person name="Baroncelli R."/>
            <person name="Thon M.R."/>
        </authorList>
    </citation>
    <scope>NUCLEOTIDE SEQUENCE [LARGE SCALE GENOMIC DNA]</scope>
    <source>
        <strain evidence="1 2">PJ7</strain>
    </source>
</reference>
<keyword evidence="2" id="KW-1185">Reference proteome</keyword>
<dbReference type="HOGENOM" id="CLU_1885590_0_0_1"/>
<evidence type="ECO:0000313" key="1">
    <source>
        <dbReference type="EMBL" id="EXF86231.1"/>
    </source>
</evidence>
<evidence type="ECO:0000313" key="2">
    <source>
        <dbReference type="Proteomes" id="UP000020467"/>
    </source>
</evidence>
<dbReference type="EMBL" id="JARH01000022">
    <property type="protein sequence ID" value="EXF86231.1"/>
    <property type="molecule type" value="Genomic_DNA"/>
</dbReference>
<proteinExistence type="predicted"/>
<dbReference type="OrthoDB" id="4853439at2759"/>
<name>A0A010S000_9PEZI</name>
<gene>
    <name evidence="1" type="ORF">CFIO01_02290</name>
</gene>
<organism evidence="1 2">
    <name type="scientific">Colletotrichum fioriniae PJ7</name>
    <dbReference type="NCBI Taxonomy" id="1445577"/>
    <lineage>
        <taxon>Eukaryota</taxon>
        <taxon>Fungi</taxon>
        <taxon>Dikarya</taxon>
        <taxon>Ascomycota</taxon>
        <taxon>Pezizomycotina</taxon>
        <taxon>Sordariomycetes</taxon>
        <taxon>Hypocreomycetidae</taxon>
        <taxon>Glomerellales</taxon>
        <taxon>Glomerellaceae</taxon>
        <taxon>Colletotrichum</taxon>
        <taxon>Colletotrichum acutatum species complex</taxon>
    </lineage>
</organism>